<dbReference type="CDD" id="cd09272">
    <property type="entry name" value="RNase_HI_RT_Ty1"/>
    <property type="match status" value="1"/>
</dbReference>
<evidence type="ECO:0000313" key="1">
    <source>
        <dbReference type="EMBL" id="KAA0059049.1"/>
    </source>
</evidence>
<gene>
    <name evidence="1" type="ORF">E6C27_scaffold233G00750</name>
</gene>
<dbReference type="STRING" id="1194695.A0A5A7UZU0"/>
<accession>A0A5A7UZU0</accession>
<dbReference type="EMBL" id="SSTE01006607">
    <property type="protein sequence ID" value="KAA0059049.1"/>
    <property type="molecule type" value="Genomic_DNA"/>
</dbReference>
<dbReference type="OrthoDB" id="1721964at2759"/>
<name>A0A5A7UZU0_CUCMM</name>
<dbReference type="Proteomes" id="UP000321393">
    <property type="component" value="Unassembled WGS sequence"/>
</dbReference>
<organism evidence="1 2">
    <name type="scientific">Cucumis melo var. makuwa</name>
    <name type="common">Oriental melon</name>
    <dbReference type="NCBI Taxonomy" id="1194695"/>
    <lineage>
        <taxon>Eukaryota</taxon>
        <taxon>Viridiplantae</taxon>
        <taxon>Streptophyta</taxon>
        <taxon>Embryophyta</taxon>
        <taxon>Tracheophyta</taxon>
        <taxon>Spermatophyta</taxon>
        <taxon>Magnoliopsida</taxon>
        <taxon>eudicotyledons</taxon>
        <taxon>Gunneridae</taxon>
        <taxon>Pentapetalae</taxon>
        <taxon>rosids</taxon>
        <taxon>fabids</taxon>
        <taxon>Cucurbitales</taxon>
        <taxon>Cucurbitaceae</taxon>
        <taxon>Benincaseae</taxon>
        <taxon>Cucumis</taxon>
    </lineage>
</organism>
<evidence type="ECO:0000313" key="2">
    <source>
        <dbReference type="Proteomes" id="UP000321393"/>
    </source>
</evidence>
<proteinExistence type="predicted"/>
<sequence>MRNIPYASAVGNMMYAMLCTRPDICYSNKELHARVWYTKDLILTGYTDSDFQTDKDARKSTSESVFTLNEGAVVWRSVKKTCISDFITEGEYVAACKAANEAEEIATALAEASMIEVVVAIVAVDAIVLAVVAKRRSRFQSPSYSWPWRSGF</sequence>
<comment type="caution">
    <text evidence="1">The sequence shown here is derived from an EMBL/GenBank/DDBJ whole genome shotgun (WGS) entry which is preliminary data.</text>
</comment>
<dbReference type="AlphaFoldDB" id="A0A5A7UZU0"/>
<reference evidence="1 2" key="1">
    <citation type="submission" date="2019-08" db="EMBL/GenBank/DDBJ databases">
        <title>Draft genome sequences of two oriental melons (Cucumis melo L. var makuwa).</title>
        <authorList>
            <person name="Kwon S.-Y."/>
        </authorList>
    </citation>
    <scope>NUCLEOTIDE SEQUENCE [LARGE SCALE GENOMIC DNA]</scope>
    <source>
        <strain evidence="2">cv. SW 3</strain>
        <tissue evidence="1">Leaf</tissue>
    </source>
</reference>
<protein>
    <submittedName>
        <fullName evidence="1">Gag/pol protein</fullName>
    </submittedName>
</protein>
<dbReference type="PANTHER" id="PTHR11439">
    <property type="entry name" value="GAG-POL-RELATED RETROTRANSPOSON"/>
    <property type="match status" value="1"/>
</dbReference>